<dbReference type="GeneID" id="27679673"/>
<evidence type="ECO:0000313" key="6">
    <source>
        <dbReference type="Proteomes" id="UP000030143"/>
    </source>
</evidence>
<keyword evidence="2" id="KW-0808">Transferase</keyword>
<evidence type="ECO:0000259" key="4">
    <source>
        <dbReference type="Pfam" id="PF00891"/>
    </source>
</evidence>
<dbReference type="Proteomes" id="UP000030143">
    <property type="component" value="Unassembled WGS sequence"/>
</dbReference>
<dbReference type="InterPro" id="IPR001077">
    <property type="entry name" value="COMT_C"/>
</dbReference>
<dbReference type="GO" id="GO:0003677">
    <property type="term" value="F:DNA binding"/>
    <property type="evidence" value="ECO:0007669"/>
    <property type="project" value="UniProtKB-KW"/>
</dbReference>
<protein>
    <submittedName>
        <fullName evidence="5">Winged helix-turn-helix transcription repressor DNA-binding</fullName>
    </submittedName>
</protein>
<dbReference type="PhylomeDB" id="A0A0A2JSP6"/>
<dbReference type="PROSITE" id="PS51683">
    <property type="entry name" value="SAM_OMT_II"/>
    <property type="match status" value="1"/>
</dbReference>
<dbReference type="InterPro" id="IPR029063">
    <property type="entry name" value="SAM-dependent_MTases_sf"/>
</dbReference>
<dbReference type="SUPFAM" id="SSF46785">
    <property type="entry name" value="Winged helix' DNA-binding domain"/>
    <property type="match status" value="1"/>
</dbReference>
<dbReference type="AlphaFoldDB" id="A0A0A2JSP6"/>
<dbReference type="RefSeq" id="XP_016599966.1">
    <property type="nucleotide sequence ID" value="XM_016744253.1"/>
</dbReference>
<keyword evidence="6" id="KW-1185">Reference proteome</keyword>
<sequence>MPSQTEVIAALDAPKPKWLSGNGAEHVQAHAADQLPFETDRIIGSLDAVEPGVFGGNEVERLKVRAAARRLLARVETPYERAWGFCFEQPVVFAALQTCIDLGLWKSWTGAGGEKSIDELVEFTTPTVDPNLLRRLFRLLAAFNVVEETAEDRFKPTPFSNAIGDESTKVRASLQAATNQYLSAGHNLPAYLAKISYQEPTDVNANNHSDSDPDGLNFFGRLQKSPACFEAFNGHMEAWTAWKTPWTKVYDTTKLLEGAKLDDGSPFVVDVGGNTGIDISHVLAKHPDLPAGSLVLQDLPEVIAKAQVDKKITAMVHDFFLPQPVKGSRAYFMHAVLHDWPEDKAKQLLVNTKDAMTKGYSKLFVYDIVLPPTGASISQATMDVEMMSLLSASERTQGTWTKLLSDAGFKIVNFWPDPQQYEMVIEAEIA</sequence>
<feature type="domain" description="O-methyltransferase C-terminal" evidence="4">
    <location>
        <begin position="254"/>
        <end position="410"/>
    </location>
</feature>
<dbReference type="GO" id="GO:0032259">
    <property type="term" value="P:methylation"/>
    <property type="evidence" value="ECO:0007669"/>
    <property type="project" value="UniProtKB-KW"/>
</dbReference>
<gene>
    <name evidence="5" type="ORF">PEX2_069820</name>
</gene>
<dbReference type="InterPro" id="IPR016461">
    <property type="entry name" value="COMT-like"/>
</dbReference>
<organism evidence="5 6">
    <name type="scientific">Penicillium expansum</name>
    <name type="common">Blue mold rot fungus</name>
    <dbReference type="NCBI Taxonomy" id="27334"/>
    <lineage>
        <taxon>Eukaryota</taxon>
        <taxon>Fungi</taxon>
        <taxon>Dikarya</taxon>
        <taxon>Ascomycota</taxon>
        <taxon>Pezizomycotina</taxon>
        <taxon>Eurotiomycetes</taxon>
        <taxon>Eurotiomycetidae</taxon>
        <taxon>Eurotiales</taxon>
        <taxon>Aspergillaceae</taxon>
        <taxon>Penicillium</taxon>
    </lineage>
</organism>
<dbReference type="Gene3D" id="3.40.50.150">
    <property type="entry name" value="Vaccinia Virus protein VP39"/>
    <property type="match status" value="1"/>
</dbReference>
<keyword evidence="3" id="KW-0949">S-adenosyl-L-methionine</keyword>
<keyword evidence="1" id="KW-0489">Methyltransferase</keyword>
<evidence type="ECO:0000256" key="2">
    <source>
        <dbReference type="ARBA" id="ARBA00022679"/>
    </source>
</evidence>
<dbReference type="EMBL" id="JQFZ01000121">
    <property type="protein sequence ID" value="KGO58472.1"/>
    <property type="molecule type" value="Genomic_DNA"/>
</dbReference>
<dbReference type="GO" id="GO:0008171">
    <property type="term" value="F:O-methyltransferase activity"/>
    <property type="evidence" value="ECO:0007669"/>
    <property type="project" value="InterPro"/>
</dbReference>
<dbReference type="PANTHER" id="PTHR43712:SF8">
    <property type="entry name" value="O-METHYLTRANSFERASE AF390-400"/>
    <property type="match status" value="1"/>
</dbReference>
<dbReference type="InterPro" id="IPR036388">
    <property type="entry name" value="WH-like_DNA-bd_sf"/>
</dbReference>
<evidence type="ECO:0000256" key="1">
    <source>
        <dbReference type="ARBA" id="ARBA00022603"/>
    </source>
</evidence>
<accession>A0A0A2JSP6</accession>
<dbReference type="Pfam" id="PF00891">
    <property type="entry name" value="Methyltransf_2"/>
    <property type="match status" value="1"/>
</dbReference>
<keyword evidence="5" id="KW-0238">DNA-binding</keyword>
<evidence type="ECO:0000313" key="5">
    <source>
        <dbReference type="EMBL" id="KGO58472.1"/>
    </source>
</evidence>
<dbReference type="HOGENOM" id="CLU_005533_5_0_1"/>
<dbReference type="STRING" id="27334.A0A0A2JSP6"/>
<dbReference type="PANTHER" id="PTHR43712">
    <property type="entry name" value="PUTATIVE (AFU_ORTHOLOGUE AFUA_4G14580)-RELATED"/>
    <property type="match status" value="1"/>
</dbReference>
<comment type="caution">
    <text evidence="5">The sequence shown here is derived from an EMBL/GenBank/DDBJ whole genome shotgun (WGS) entry which is preliminary data.</text>
</comment>
<dbReference type="Gene3D" id="1.10.10.10">
    <property type="entry name" value="Winged helix-like DNA-binding domain superfamily/Winged helix DNA-binding domain"/>
    <property type="match status" value="1"/>
</dbReference>
<name>A0A0A2JSP6_PENEN</name>
<dbReference type="VEuPathDB" id="FungiDB:PEXP_024290"/>
<reference evidence="5 6" key="1">
    <citation type="journal article" date="2015" name="Mol. Plant Microbe Interact.">
        <title>Genome, transcriptome, and functional analyses of Penicillium expansum provide new insights into secondary metabolism and pathogenicity.</title>
        <authorList>
            <person name="Ballester A.R."/>
            <person name="Marcet-Houben M."/>
            <person name="Levin E."/>
            <person name="Sela N."/>
            <person name="Selma-Lazaro C."/>
            <person name="Carmona L."/>
            <person name="Wisniewski M."/>
            <person name="Droby S."/>
            <person name="Gonzalez-Candelas L."/>
            <person name="Gabaldon T."/>
        </authorList>
    </citation>
    <scope>NUCLEOTIDE SEQUENCE [LARGE SCALE GENOMIC DNA]</scope>
    <source>
        <strain evidence="5 6">MD-8</strain>
    </source>
</reference>
<dbReference type="SUPFAM" id="SSF53335">
    <property type="entry name" value="S-adenosyl-L-methionine-dependent methyltransferases"/>
    <property type="match status" value="1"/>
</dbReference>
<evidence type="ECO:0000256" key="3">
    <source>
        <dbReference type="ARBA" id="ARBA00022691"/>
    </source>
</evidence>
<dbReference type="InterPro" id="IPR036390">
    <property type="entry name" value="WH_DNA-bd_sf"/>
</dbReference>
<dbReference type="GO" id="GO:0044550">
    <property type="term" value="P:secondary metabolite biosynthetic process"/>
    <property type="evidence" value="ECO:0007669"/>
    <property type="project" value="UniProtKB-ARBA"/>
</dbReference>
<proteinExistence type="predicted"/>
<dbReference type="OrthoDB" id="1535081at2759"/>